<dbReference type="InterPro" id="IPR051796">
    <property type="entry name" value="ISF_SsuE-like"/>
</dbReference>
<dbReference type="SUPFAM" id="SSF52218">
    <property type="entry name" value="Flavoproteins"/>
    <property type="match status" value="1"/>
</dbReference>
<organism evidence="4 5">
    <name type="scientific">Trichlorobacter lovleyi (strain ATCC BAA-1151 / DSM 17278 / SZ)</name>
    <name type="common">Geobacter lovleyi</name>
    <dbReference type="NCBI Taxonomy" id="398767"/>
    <lineage>
        <taxon>Bacteria</taxon>
        <taxon>Pseudomonadati</taxon>
        <taxon>Thermodesulfobacteriota</taxon>
        <taxon>Desulfuromonadia</taxon>
        <taxon>Geobacterales</taxon>
        <taxon>Geobacteraceae</taxon>
        <taxon>Trichlorobacter</taxon>
    </lineage>
</organism>
<evidence type="ECO:0000256" key="2">
    <source>
        <dbReference type="ARBA" id="ARBA00022643"/>
    </source>
</evidence>
<dbReference type="RefSeq" id="WP_012468221.1">
    <property type="nucleotide sequence ID" value="NC_010814.1"/>
</dbReference>
<sequence length="190" mass="20760">MKIVSLLGSPRSTGNSATIARHLLQTAAGLGAETQTFELNRLAYRGCQACYACKQGREDCVLNDDLTEVLAAVQAADAVVLATPVYYGDITAQLKGFIDRSYSYLVPDYLTNPQPSRLSSKKLVFILTQGQPEEAMFADIFPRYDFFLKWMGFTETRLIRACGIGPANGNDKAPETALQQAAEAARHLMA</sequence>
<dbReference type="Proteomes" id="UP000002420">
    <property type="component" value="Chromosome"/>
</dbReference>
<accession>B3EA34</accession>
<gene>
    <name evidence="4" type="ordered locus">Glov_0125</name>
</gene>
<keyword evidence="2" id="KW-0288">FMN</keyword>
<dbReference type="InterPro" id="IPR005025">
    <property type="entry name" value="FMN_Rdtase-like_dom"/>
</dbReference>
<dbReference type="Gene3D" id="3.40.50.360">
    <property type="match status" value="1"/>
</dbReference>
<feature type="domain" description="NADPH-dependent FMN reductase-like" evidence="3">
    <location>
        <begin position="1"/>
        <end position="128"/>
    </location>
</feature>
<evidence type="ECO:0000256" key="1">
    <source>
        <dbReference type="ARBA" id="ARBA00022630"/>
    </source>
</evidence>
<evidence type="ECO:0000313" key="5">
    <source>
        <dbReference type="Proteomes" id="UP000002420"/>
    </source>
</evidence>
<dbReference type="InterPro" id="IPR029039">
    <property type="entry name" value="Flavoprotein-like_sf"/>
</dbReference>
<name>B3EA34_TRIL1</name>
<dbReference type="PANTHER" id="PTHR43278:SF2">
    <property type="entry name" value="IRON-SULFUR FLAVOPROTEIN"/>
    <property type="match status" value="1"/>
</dbReference>
<dbReference type="KEGG" id="glo:Glov_0125"/>
<dbReference type="HOGENOM" id="CLU_050993_4_2_7"/>
<dbReference type="OrthoDB" id="6398207at2"/>
<evidence type="ECO:0000313" key="4">
    <source>
        <dbReference type="EMBL" id="ACD93862.1"/>
    </source>
</evidence>
<dbReference type="Pfam" id="PF03358">
    <property type="entry name" value="FMN_red"/>
    <property type="match status" value="1"/>
</dbReference>
<dbReference type="EMBL" id="CP001089">
    <property type="protein sequence ID" value="ACD93862.1"/>
    <property type="molecule type" value="Genomic_DNA"/>
</dbReference>
<dbReference type="GO" id="GO:0016491">
    <property type="term" value="F:oxidoreductase activity"/>
    <property type="evidence" value="ECO:0007669"/>
    <property type="project" value="InterPro"/>
</dbReference>
<keyword evidence="5" id="KW-1185">Reference proteome</keyword>
<keyword evidence="1" id="KW-0285">Flavoprotein</keyword>
<dbReference type="eggNOG" id="COG0655">
    <property type="taxonomic scope" value="Bacteria"/>
</dbReference>
<dbReference type="AlphaFoldDB" id="B3EA34"/>
<proteinExistence type="predicted"/>
<reference evidence="4 5" key="1">
    <citation type="submission" date="2008-05" db="EMBL/GenBank/DDBJ databases">
        <title>Complete sequence of chromosome of Geobacter lovleyi SZ.</title>
        <authorList>
            <consortium name="US DOE Joint Genome Institute"/>
            <person name="Lucas S."/>
            <person name="Copeland A."/>
            <person name="Lapidus A."/>
            <person name="Glavina del Rio T."/>
            <person name="Dalin E."/>
            <person name="Tice H."/>
            <person name="Bruce D."/>
            <person name="Goodwin L."/>
            <person name="Pitluck S."/>
            <person name="Chertkov O."/>
            <person name="Meincke L."/>
            <person name="Brettin T."/>
            <person name="Detter J.C."/>
            <person name="Han C."/>
            <person name="Tapia R."/>
            <person name="Kuske C.R."/>
            <person name="Schmutz J."/>
            <person name="Larimer F."/>
            <person name="Land M."/>
            <person name="Hauser L."/>
            <person name="Kyrpides N."/>
            <person name="Mikhailova N."/>
            <person name="Sung Y."/>
            <person name="Fletcher K.E."/>
            <person name="Ritalahti K.M."/>
            <person name="Loeffler F.E."/>
            <person name="Richardson P."/>
        </authorList>
    </citation>
    <scope>NUCLEOTIDE SEQUENCE [LARGE SCALE GENOMIC DNA]</scope>
    <source>
        <strain evidence="5">ATCC BAA-1151 / DSM 17278 / SZ</strain>
    </source>
</reference>
<protein>
    <submittedName>
        <fullName evidence="4">NADPH-dependent FMN reductase</fullName>
    </submittedName>
</protein>
<dbReference type="STRING" id="398767.Glov_0125"/>
<dbReference type="PANTHER" id="PTHR43278">
    <property type="entry name" value="NAD(P)H-DEPENDENT FMN-CONTAINING OXIDOREDUCTASE YWQN-RELATED"/>
    <property type="match status" value="1"/>
</dbReference>
<evidence type="ECO:0000259" key="3">
    <source>
        <dbReference type="Pfam" id="PF03358"/>
    </source>
</evidence>